<feature type="transmembrane region" description="Helical" evidence="7">
    <location>
        <begin position="272"/>
        <end position="293"/>
    </location>
</feature>
<dbReference type="Pfam" id="PF03176">
    <property type="entry name" value="MMPL"/>
    <property type="match status" value="2"/>
</dbReference>
<feature type="transmembrane region" description="Helical" evidence="7">
    <location>
        <begin position="365"/>
        <end position="385"/>
    </location>
</feature>
<feature type="transmembrane region" description="Helical" evidence="7">
    <location>
        <begin position="621"/>
        <end position="647"/>
    </location>
</feature>
<keyword evidence="6 7" id="KW-0472">Membrane</keyword>
<organism evidence="9 10">
    <name type="scientific">Actinocatenispora rupis</name>
    <dbReference type="NCBI Taxonomy" id="519421"/>
    <lineage>
        <taxon>Bacteria</taxon>
        <taxon>Bacillati</taxon>
        <taxon>Actinomycetota</taxon>
        <taxon>Actinomycetes</taxon>
        <taxon>Micromonosporales</taxon>
        <taxon>Micromonosporaceae</taxon>
        <taxon>Actinocatenispora</taxon>
    </lineage>
</organism>
<sequence>MHAFLDRLGRLAFRRHWVVAAVWLLILVGVLLLRATVGGDYVTDYTVPGSESSTASDTLSKDFPQQSGTAGQIVFHAHGGTVAAQQTAVNTAVANVGKLPHVIHTVGPFAAPHSPQVSHDGTTAYATMAFDVVPASLDSSYLDRMDTAVKPARDAGLQVEYGGGAGQVGQQTNDLRSELIGLTCALLLLLLMFGALFAAAIPLLSAVFSVGAGLSLVGLFAALTTVPSAAPTVATLLGLGVAIDYGLFLVARYREQRDAGGAPVESAGRATATSGAAIVVAGGTVVIAILGLYVSGVPFVSALGAASAIVVAVTVLAALSLIPALLGVAGKWVLPRRRRTGTAPPVDHENSLFARWGRRVSARPWPWAIGSVVVLLVLAVPLSSLRLGQLDASSNPTTDSSRRAYDLMASAFGPGINGPLVVVAGLSSPNDKSTLSQLQSTLSHTSDVASASAPVVNQSGTTGIITVIPKSAPQDAATTDLVDRIRTDVLPSSHLSAKLTGTTAGYVDFTERVSQRLPWLIGAVVLLAFLLLTVAFRSVLIAAKAAVLNILSVAASYGVIVAVFGWQWGSSVVGIHESLPVPAFVPMLMFAIVFGLSMDYEVFLLSRIHEAYLRTRDAHRAVAIGIGGTARVISTAAAIMVVVFLSFVLDPDPTIKMLAVGMAAAVFIDATVVRLMLVPAVMTLFGDRAWRLPRWLDCIVPHVELEETGPPPEPVAGPPAARH</sequence>
<dbReference type="InterPro" id="IPR000731">
    <property type="entry name" value="SSD"/>
</dbReference>
<accession>A0A8J3NBR0</accession>
<protein>
    <submittedName>
        <fullName evidence="9">Membrane protein</fullName>
    </submittedName>
</protein>
<keyword evidence="4 7" id="KW-0812">Transmembrane</keyword>
<dbReference type="PANTHER" id="PTHR33406:SF11">
    <property type="entry name" value="MEMBRANE PROTEIN SCO6666-RELATED"/>
    <property type="match status" value="1"/>
</dbReference>
<dbReference type="SUPFAM" id="SSF82866">
    <property type="entry name" value="Multidrug efflux transporter AcrB transmembrane domain"/>
    <property type="match status" value="2"/>
</dbReference>
<comment type="similarity">
    <text evidence="2">Belongs to the resistance-nodulation-cell division (RND) (TC 2.A.6) family. MmpL subfamily.</text>
</comment>
<dbReference type="Proteomes" id="UP000612808">
    <property type="component" value="Unassembled WGS sequence"/>
</dbReference>
<dbReference type="EMBL" id="BOMB01000001">
    <property type="protein sequence ID" value="GID09614.1"/>
    <property type="molecule type" value="Genomic_DNA"/>
</dbReference>
<dbReference type="InterPro" id="IPR050545">
    <property type="entry name" value="Mycobact_MmpL"/>
</dbReference>
<evidence type="ECO:0000256" key="3">
    <source>
        <dbReference type="ARBA" id="ARBA00022475"/>
    </source>
</evidence>
<feature type="transmembrane region" description="Helical" evidence="7">
    <location>
        <begin position="206"/>
        <end position="226"/>
    </location>
</feature>
<feature type="domain" description="SSD" evidence="8">
    <location>
        <begin position="203"/>
        <end position="328"/>
    </location>
</feature>
<evidence type="ECO:0000313" key="10">
    <source>
        <dbReference type="Proteomes" id="UP000612808"/>
    </source>
</evidence>
<dbReference type="RefSeq" id="WP_203654479.1">
    <property type="nucleotide sequence ID" value="NZ_BAAAZM010000010.1"/>
</dbReference>
<gene>
    <name evidence="9" type="ORF">Aru02nite_05030</name>
</gene>
<keyword evidence="10" id="KW-1185">Reference proteome</keyword>
<dbReference type="AlphaFoldDB" id="A0A8J3NBR0"/>
<evidence type="ECO:0000313" key="9">
    <source>
        <dbReference type="EMBL" id="GID09614.1"/>
    </source>
</evidence>
<feature type="transmembrane region" description="Helical" evidence="7">
    <location>
        <begin position="299"/>
        <end position="329"/>
    </location>
</feature>
<feature type="transmembrane region" description="Helical" evidence="7">
    <location>
        <begin position="179"/>
        <end position="199"/>
    </location>
</feature>
<evidence type="ECO:0000256" key="7">
    <source>
        <dbReference type="SAM" id="Phobius"/>
    </source>
</evidence>
<keyword evidence="3" id="KW-1003">Cell membrane</keyword>
<dbReference type="PANTHER" id="PTHR33406">
    <property type="entry name" value="MEMBRANE PROTEIN MJ1562-RELATED"/>
    <property type="match status" value="1"/>
</dbReference>
<feature type="transmembrane region" description="Helical" evidence="7">
    <location>
        <begin position="659"/>
        <end position="685"/>
    </location>
</feature>
<name>A0A8J3NBR0_9ACTN</name>
<evidence type="ECO:0000256" key="2">
    <source>
        <dbReference type="ARBA" id="ARBA00010157"/>
    </source>
</evidence>
<dbReference type="PROSITE" id="PS50156">
    <property type="entry name" value="SSD"/>
    <property type="match status" value="1"/>
</dbReference>
<dbReference type="Gene3D" id="1.20.1640.10">
    <property type="entry name" value="Multidrug efflux transporter AcrB transmembrane domain"/>
    <property type="match status" value="2"/>
</dbReference>
<feature type="transmembrane region" description="Helical" evidence="7">
    <location>
        <begin position="232"/>
        <end position="251"/>
    </location>
</feature>
<reference evidence="9" key="1">
    <citation type="submission" date="2021-01" db="EMBL/GenBank/DDBJ databases">
        <title>Whole genome shotgun sequence of Actinocatenispora rupis NBRC 107355.</title>
        <authorList>
            <person name="Komaki H."/>
            <person name="Tamura T."/>
        </authorList>
    </citation>
    <scope>NUCLEOTIDE SEQUENCE</scope>
    <source>
        <strain evidence="9">NBRC 107355</strain>
    </source>
</reference>
<feature type="transmembrane region" description="Helical" evidence="7">
    <location>
        <begin position="517"/>
        <end position="536"/>
    </location>
</feature>
<feature type="transmembrane region" description="Helical" evidence="7">
    <location>
        <begin position="548"/>
        <end position="569"/>
    </location>
</feature>
<evidence type="ECO:0000256" key="6">
    <source>
        <dbReference type="ARBA" id="ARBA00023136"/>
    </source>
</evidence>
<comment type="subcellular location">
    <subcellularLocation>
        <location evidence="1">Cell membrane</location>
        <topology evidence="1">Multi-pass membrane protein</topology>
    </subcellularLocation>
</comment>
<keyword evidence="5 7" id="KW-1133">Transmembrane helix</keyword>
<dbReference type="InterPro" id="IPR004869">
    <property type="entry name" value="MMPL_dom"/>
</dbReference>
<feature type="transmembrane region" description="Helical" evidence="7">
    <location>
        <begin position="581"/>
        <end position="600"/>
    </location>
</feature>
<evidence type="ECO:0000256" key="1">
    <source>
        <dbReference type="ARBA" id="ARBA00004651"/>
    </source>
</evidence>
<evidence type="ECO:0000259" key="8">
    <source>
        <dbReference type="PROSITE" id="PS50156"/>
    </source>
</evidence>
<comment type="caution">
    <text evidence="9">The sequence shown here is derived from an EMBL/GenBank/DDBJ whole genome shotgun (WGS) entry which is preliminary data.</text>
</comment>
<evidence type="ECO:0000256" key="4">
    <source>
        <dbReference type="ARBA" id="ARBA00022692"/>
    </source>
</evidence>
<proteinExistence type="inferred from homology"/>
<dbReference type="GO" id="GO:0005886">
    <property type="term" value="C:plasma membrane"/>
    <property type="evidence" value="ECO:0007669"/>
    <property type="project" value="UniProtKB-SubCell"/>
</dbReference>
<evidence type="ECO:0000256" key="5">
    <source>
        <dbReference type="ARBA" id="ARBA00022989"/>
    </source>
</evidence>